<dbReference type="Proteomes" id="UP000621455">
    <property type="component" value="Unassembled WGS sequence"/>
</dbReference>
<accession>A0ABX0NKG3</accession>
<feature type="domain" description="Stability determinant" evidence="1">
    <location>
        <begin position="103"/>
        <end position="130"/>
    </location>
</feature>
<evidence type="ECO:0000259" key="1">
    <source>
        <dbReference type="Pfam" id="PF21217"/>
    </source>
</evidence>
<proteinExistence type="predicted"/>
<sequence>MTTETIDHTTFTKLAEAGAVRSAHIVGQPGGWGILVKYGMTERALAAQRSQQVRIFRKFETLVGYLKGVGIVRFDVDAVNFDADSLTRTRPDTTATLKKAHAAAAYDKWLKEEVQEAIDDTRPSIPNDEVKNHFAGKREALRKRIAADKT</sequence>
<dbReference type="EMBL" id="WHJG01000091">
    <property type="protein sequence ID" value="NHZ84112.1"/>
    <property type="molecule type" value="Genomic_DNA"/>
</dbReference>
<dbReference type="RefSeq" id="WP_167094434.1">
    <property type="nucleotide sequence ID" value="NZ_WHJG01000091.1"/>
</dbReference>
<reference evidence="2 3" key="1">
    <citation type="submission" date="2019-10" db="EMBL/GenBank/DDBJ databases">
        <title>Taxonomy of Antarctic Massilia spp.: description of Massilia rubra sp. nov., Massilia aquatica sp. nov., Massilia mucilaginosa sp. nov., Massilia frigida sp. nov. isolated from streams, lakes and regoliths.</title>
        <authorList>
            <person name="Holochova P."/>
            <person name="Sedlacek I."/>
            <person name="Kralova S."/>
            <person name="Maslanova I."/>
            <person name="Busse H.-J."/>
            <person name="Stankova E."/>
            <person name="Vrbovska V."/>
            <person name="Kovarovic V."/>
            <person name="Bartak M."/>
            <person name="Svec P."/>
            <person name="Pantucek R."/>
        </authorList>
    </citation>
    <scope>NUCLEOTIDE SEQUENCE [LARGE SCALE GENOMIC DNA]</scope>
    <source>
        <strain evidence="2 3">CCM 8695</strain>
    </source>
</reference>
<dbReference type="Pfam" id="PF21217">
    <property type="entry name" value="PaaA2"/>
    <property type="match status" value="1"/>
</dbReference>
<evidence type="ECO:0000313" key="2">
    <source>
        <dbReference type="EMBL" id="NHZ84112.1"/>
    </source>
</evidence>
<keyword evidence="3" id="KW-1185">Reference proteome</keyword>
<name>A0ABX0NKG3_9BURK</name>
<protein>
    <recommendedName>
        <fullName evidence="1">Stability determinant domain-containing protein</fullName>
    </recommendedName>
</protein>
<gene>
    <name evidence="2" type="ORF">F2P44_33380</name>
</gene>
<dbReference type="Gene3D" id="6.20.450.20">
    <property type="match status" value="1"/>
</dbReference>
<organism evidence="2 3">
    <name type="scientific">Massilia frigida</name>
    <dbReference type="NCBI Taxonomy" id="2609281"/>
    <lineage>
        <taxon>Bacteria</taxon>
        <taxon>Pseudomonadati</taxon>
        <taxon>Pseudomonadota</taxon>
        <taxon>Betaproteobacteria</taxon>
        <taxon>Burkholderiales</taxon>
        <taxon>Oxalobacteraceae</taxon>
        <taxon>Telluria group</taxon>
        <taxon>Massilia</taxon>
    </lineage>
</organism>
<evidence type="ECO:0000313" key="3">
    <source>
        <dbReference type="Proteomes" id="UP000621455"/>
    </source>
</evidence>
<comment type="caution">
    <text evidence="2">The sequence shown here is derived from an EMBL/GenBank/DDBJ whole genome shotgun (WGS) entry which is preliminary data.</text>
</comment>
<dbReference type="InterPro" id="IPR048851">
    <property type="entry name" value="PaaA2_dom"/>
</dbReference>